<protein>
    <recommendedName>
        <fullName evidence="5">Alpha/beta fold hydrolase</fullName>
    </recommendedName>
</protein>
<proteinExistence type="predicted"/>
<feature type="compositionally biased region" description="Low complexity" evidence="1">
    <location>
        <begin position="29"/>
        <end position="66"/>
    </location>
</feature>
<feature type="region of interest" description="Disordered" evidence="1">
    <location>
        <begin position="22"/>
        <end position="66"/>
    </location>
</feature>
<dbReference type="InterPro" id="IPR029058">
    <property type="entry name" value="AB_hydrolase_fold"/>
</dbReference>
<evidence type="ECO:0000256" key="2">
    <source>
        <dbReference type="SAM" id="SignalP"/>
    </source>
</evidence>
<keyword evidence="4" id="KW-1185">Reference proteome</keyword>
<dbReference type="PROSITE" id="PS51257">
    <property type="entry name" value="PROKAR_LIPOPROTEIN"/>
    <property type="match status" value="1"/>
</dbReference>
<dbReference type="SUPFAM" id="SSF53474">
    <property type="entry name" value="alpha/beta-Hydrolases"/>
    <property type="match status" value="1"/>
</dbReference>
<reference evidence="3 4" key="1">
    <citation type="submission" date="2020-05" db="EMBL/GenBank/DDBJ databases">
        <title>Flexivirga sp. ID2601S isolated from air conditioner.</title>
        <authorList>
            <person name="Kim D.H."/>
        </authorList>
    </citation>
    <scope>NUCLEOTIDE SEQUENCE [LARGE SCALE GENOMIC DNA]</scope>
    <source>
        <strain evidence="3 4">ID2601S</strain>
    </source>
</reference>
<organism evidence="3 4">
    <name type="scientific">Flexivirga aerilata</name>
    <dbReference type="NCBI Taxonomy" id="1656889"/>
    <lineage>
        <taxon>Bacteria</taxon>
        <taxon>Bacillati</taxon>
        <taxon>Actinomycetota</taxon>
        <taxon>Actinomycetes</taxon>
        <taxon>Micrococcales</taxon>
        <taxon>Dermacoccaceae</taxon>
        <taxon>Flexivirga</taxon>
    </lineage>
</organism>
<keyword evidence="2" id="KW-0732">Signal</keyword>
<evidence type="ECO:0000256" key="1">
    <source>
        <dbReference type="SAM" id="MobiDB-lite"/>
    </source>
</evidence>
<feature type="signal peptide" evidence="2">
    <location>
        <begin position="1"/>
        <end position="24"/>
    </location>
</feature>
<evidence type="ECO:0000313" key="4">
    <source>
        <dbReference type="Proteomes" id="UP000557772"/>
    </source>
</evidence>
<sequence length="286" mass="28174">MRARLALVLSTVLLAGCGSSGSGAGGAESGSDAPSASTTVTPTGTSTGTPSGVPAPPSSATSSTPVSLVDRCGDIAAGTRRVALTVAGQRLSAAERGTGSTVAVLLHQTNGDGLCGWTTGAKLFADKGIRTLSIDLCGYGESTCTLSPAQQVRGAVDWARSHGATRVGVVGASMGGSIALGTARTSGTDVTVDLSGPTNRSDVPDAKTAARGLRTPLLVAASKDDTDTDAATLQAATATASGPHRFVATPSGHGWDLVTSYRAGADHPTPLLATIVSWLGGNYAGG</sequence>
<dbReference type="Gene3D" id="3.40.50.1820">
    <property type="entry name" value="alpha/beta hydrolase"/>
    <property type="match status" value="1"/>
</dbReference>
<evidence type="ECO:0000313" key="3">
    <source>
        <dbReference type="EMBL" id="NNG39814.1"/>
    </source>
</evidence>
<name>A0A849AG49_9MICO</name>
<dbReference type="Proteomes" id="UP000557772">
    <property type="component" value="Unassembled WGS sequence"/>
</dbReference>
<evidence type="ECO:0008006" key="5">
    <source>
        <dbReference type="Google" id="ProtNLM"/>
    </source>
</evidence>
<dbReference type="EMBL" id="JABENB010000001">
    <property type="protein sequence ID" value="NNG39814.1"/>
    <property type="molecule type" value="Genomic_DNA"/>
</dbReference>
<dbReference type="RefSeq" id="WP_171154908.1">
    <property type="nucleotide sequence ID" value="NZ_JABENB010000001.1"/>
</dbReference>
<gene>
    <name evidence="3" type="ORF">HJ588_11080</name>
</gene>
<comment type="caution">
    <text evidence="3">The sequence shown here is derived from an EMBL/GenBank/DDBJ whole genome shotgun (WGS) entry which is preliminary data.</text>
</comment>
<feature type="chain" id="PRO_5039410441" description="Alpha/beta fold hydrolase" evidence="2">
    <location>
        <begin position="25"/>
        <end position="286"/>
    </location>
</feature>
<accession>A0A849AG49</accession>
<dbReference type="AlphaFoldDB" id="A0A849AG49"/>